<reference evidence="1 2" key="1">
    <citation type="submission" date="2022-04" db="EMBL/GenBank/DDBJ databases">
        <title>Positive selection, recombination, and allopatry shape intraspecific diversity of widespread and dominant cyanobacteria.</title>
        <authorList>
            <person name="Wei J."/>
            <person name="Shu W."/>
            <person name="Hu C."/>
        </authorList>
    </citation>
    <scope>NUCLEOTIDE SEQUENCE [LARGE SCALE GENOMIC DNA]</scope>
    <source>
        <strain evidence="1 2">AS-A4</strain>
    </source>
</reference>
<dbReference type="Proteomes" id="UP001476950">
    <property type="component" value="Unassembled WGS sequence"/>
</dbReference>
<proteinExistence type="predicted"/>
<evidence type="ECO:0000313" key="1">
    <source>
        <dbReference type="EMBL" id="MEP1059710.1"/>
    </source>
</evidence>
<name>A0ABV0KKH9_9CYAN</name>
<comment type="caution">
    <text evidence="1">The sequence shown here is derived from an EMBL/GenBank/DDBJ whole genome shotgun (WGS) entry which is preliminary data.</text>
</comment>
<sequence length="1373" mass="156381">MSTTFYLPRSLADNDKTYTETELLAASHYVVVLAEPGGGKTELMGSLAQQLGTTAVTASKFAYVGVRENSIPLVIDAFDELSKVDTTGIYRLLGQAKGANPTHVYLSSRSSEWDNAATNAVKDFFGHPPLVVRLCEFDEAEQWAIFEHHVPGEDFIAFRSEVARFDLEMLLPNPQFLKLFADAYIESERHFTDKRAIFAQAVEHLAKEANPNVASINSTLSTAQKVNISSEVFTKLLFSGAEGVCTSEATENRMYPLLASLFDGDTAASGILATRLFKSSDSVDQHRPVHRIVAEYCAADYLTKRIADPADALTLSKCLPIIAPNSTVRDELRGLLGWMAAIGNKPIEESAIELDPYAVLANGDPSQLEPSSKRLLMNRLKEIETQDPYFRRGDFWRRFSVAGFFTHDVVEELKPLLKAGGDGDLRDLILELLAGSPAIEQLRDELRQLTLTPTESENTRLLTHRYLLDMDGDVHPSDLDILISEASNTSLSIVAETIETLGPETFEQAYLAEFLRICSKLYLGHQEQDECAIGDRYFLKKFINGLNFAAIEWLLDDLTKDLACICGKRPYECDCRNGISKIVGSMLDRYFELATPPFNPLRVWQWVGNLNFHEQKDTDQSKAVQVLQKDDELRQGILAHVFGKLTDRDEILETRINKFDRLSYSHTGLNFRGDDYKFIVDLAFATNNPALWVSCMAGHQYYRKQEEQGPNDLRRHMREQALEKPLFMRVWAKSNRVMRAITQQFKRDKRVWHVSHTRKMKRRSRKQDEIRATRIKYFQDNRGLVEGGRDWKCLVLFAELVLMQPKKIEHKVNDRELVRTALRNCLDFIAPHVPDLLKLAELQCTSKYDHSEMILYAACLEIMRVEGNLEGVNLRLLKALRTNIRTHYNAVSQAERDALKTEVDRLIFSNKTSAENFLRQYVEPQLAQSGCAHSEVWLLDSEKVFSHLRATLSIEWLQRFRELELWPLNTLFEIAAQSGNRDDLKEIIAERCAEFMSGWPNRPENEDIEQKHTFWLVRAWYFLDDALETYWAWLKADKDTVLVLYERSGRTNLGAHSYWPKLTSSKVEAILDAFIEKWPKVDLPSHWGTESPKEENAYRFLTDVIWSIDSDDPDDAIPVLERLLVDSRFADLHNDLKSIHAGQVRKNALRDFEPPTPQEIVNRLDRDVVVTVEGLRQLVIQELQDFQKAIDGGEFNSADRFYEKGDRLGEVQSTEIIAERLNLRLEPQGISVTLEHQLKGAKRSDFTATKMISGRRRLLVTEVKGQWHDELYTAASAQLHERYSIHPDAERQGIFLAVWFGADEKVAGRKRHGIGSAQELRISIEANLPQALRGLIDVFVLDVSKPKYLGNALRRTGTQFLGNVGVSGQTDRS</sequence>
<keyword evidence="2" id="KW-1185">Reference proteome</keyword>
<protein>
    <recommendedName>
        <fullName evidence="3">ATP-binding protein</fullName>
    </recommendedName>
</protein>
<evidence type="ECO:0008006" key="3">
    <source>
        <dbReference type="Google" id="ProtNLM"/>
    </source>
</evidence>
<accession>A0ABV0KKH9</accession>
<gene>
    <name evidence="1" type="ORF">NDI38_14810</name>
</gene>
<evidence type="ECO:0000313" key="2">
    <source>
        <dbReference type="Proteomes" id="UP001476950"/>
    </source>
</evidence>
<dbReference type="RefSeq" id="WP_199305475.1">
    <property type="nucleotide sequence ID" value="NZ_JAMPLM010000012.1"/>
</dbReference>
<organism evidence="1 2">
    <name type="scientific">Stenomitos frigidus AS-A4</name>
    <dbReference type="NCBI Taxonomy" id="2933935"/>
    <lineage>
        <taxon>Bacteria</taxon>
        <taxon>Bacillati</taxon>
        <taxon>Cyanobacteriota</taxon>
        <taxon>Cyanophyceae</taxon>
        <taxon>Leptolyngbyales</taxon>
        <taxon>Leptolyngbyaceae</taxon>
        <taxon>Stenomitos</taxon>
    </lineage>
</organism>
<dbReference type="EMBL" id="JAMPLM010000012">
    <property type="protein sequence ID" value="MEP1059710.1"/>
    <property type="molecule type" value="Genomic_DNA"/>
</dbReference>